<dbReference type="CDD" id="cd06261">
    <property type="entry name" value="TM_PBP2"/>
    <property type="match status" value="1"/>
</dbReference>
<organism evidence="10 11">
    <name type="scientific">Naumannella cuiyingiana</name>
    <dbReference type="NCBI Taxonomy" id="1347891"/>
    <lineage>
        <taxon>Bacteria</taxon>
        <taxon>Bacillati</taxon>
        <taxon>Actinomycetota</taxon>
        <taxon>Actinomycetes</taxon>
        <taxon>Propionibacteriales</taxon>
        <taxon>Propionibacteriaceae</taxon>
        <taxon>Naumannella</taxon>
    </lineage>
</organism>
<dbReference type="Gene3D" id="1.10.3720.10">
    <property type="entry name" value="MetI-like"/>
    <property type="match status" value="1"/>
</dbReference>
<gene>
    <name evidence="10" type="ORF">GGQ54_000919</name>
</gene>
<protein>
    <submittedName>
        <fullName evidence="10">N-acetylglucosamine transport system permease protein</fullName>
    </submittedName>
</protein>
<keyword evidence="5 7" id="KW-1133">Transmembrane helix</keyword>
<dbReference type="PROSITE" id="PS50928">
    <property type="entry name" value="ABC_TM1"/>
    <property type="match status" value="1"/>
</dbReference>
<evidence type="ECO:0000313" key="11">
    <source>
        <dbReference type="Proteomes" id="UP000527616"/>
    </source>
</evidence>
<dbReference type="Pfam" id="PF00528">
    <property type="entry name" value="BPD_transp_1"/>
    <property type="match status" value="1"/>
</dbReference>
<feature type="domain" description="ABC transmembrane type-1" evidence="9">
    <location>
        <begin position="94"/>
        <end position="287"/>
    </location>
</feature>
<evidence type="ECO:0000256" key="7">
    <source>
        <dbReference type="RuleBase" id="RU363032"/>
    </source>
</evidence>
<comment type="caution">
    <text evidence="10">The sequence shown here is derived from an EMBL/GenBank/DDBJ whole genome shotgun (WGS) entry which is preliminary data.</text>
</comment>
<evidence type="ECO:0000313" key="10">
    <source>
        <dbReference type="EMBL" id="NYI70359.1"/>
    </source>
</evidence>
<proteinExistence type="inferred from homology"/>
<evidence type="ECO:0000256" key="8">
    <source>
        <dbReference type="SAM" id="MobiDB-lite"/>
    </source>
</evidence>
<dbReference type="SUPFAM" id="SSF161098">
    <property type="entry name" value="MetI-like"/>
    <property type="match status" value="1"/>
</dbReference>
<evidence type="ECO:0000256" key="3">
    <source>
        <dbReference type="ARBA" id="ARBA00022475"/>
    </source>
</evidence>
<keyword evidence="6 7" id="KW-0472">Membrane</keyword>
<dbReference type="PANTHER" id="PTHR43744:SF12">
    <property type="entry name" value="ABC TRANSPORTER PERMEASE PROTEIN MG189-RELATED"/>
    <property type="match status" value="1"/>
</dbReference>
<evidence type="ECO:0000256" key="1">
    <source>
        <dbReference type="ARBA" id="ARBA00004651"/>
    </source>
</evidence>
<dbReference type="RefSeq" id="WP_218843699.1">
    <property type="nucleotide sequence ID" value="NZ_JACBZS010000001.1"/>
</dbReference>
<feature type="region of interest" description="Disordered" evidence="8">
    <location>
        <begin position="1"/>
        <end position="21"/>
    </location>
</feature>
<feature type="transmembrane region" description="Helical" evidence="7">
    <location>
        <begin position="266"/>
        <end position="287"/>
    </location>
</feature>
<dbReference type="InterPro" id="IPR035906">
    <property type="entry name" value="MetI-like_sf"/>
</dbReference>
<keyword evidence="11" id="KW-1185">Reference proteome</keyword>
<keyword evidence="4 7" id="KW-0812">Transmembrane</keyword>
<dbReference type="EMBL" id="JACBZS010000001">
    <property type="protein sequence ID" value="NYI70359.1"/>
    <property type="molecule type" value="Genomic_DNA"/>
</dbReference>
<sequence>MSTKVQAAPGVPSPEPASDIAPEKVHARSGPLIGITHVLLAVWALVVAIPVIWVFMSSLKTDNEIFVESYRPPLVPQWDNYARAWNEANFSIYFMNSVIVVSCSVVLVMLLGCMVSYCIARYVFPGRKALHFVFIVANAIPLFIALVPLFGIMRSMGLLNTYQGLILVYVAWAMPFTVFFMTSYFAALPKEVQEAAFVDGAGHFTTFFKVMLPMARPGIVAVGLFNTLGLWNQYLIPLFINTDPRMYVITQGLGKMASEAGYASDFSGLFAGLVIGMAPVLIVYLLFQKQIQTGMTAGAVK</sequence>
<dbReference type="GO" id="GO:0005886">
    <property type="term" value="C:plasma membrane"/>
    <property type="evidence" value="ECO:0007669"/>
    <property type="project" value="UniProtKB-SubCell"/>
</dbReference>
<evidence type="ECO:0000256" key="5">
    <source>
        <dbReference type="ARBA" id="ARBA00022989"/>
    </source>
</evidence>
<evidence type="ECO:0000256" key="6">
    <source>
        <dbReference type="ARBA" id="ARBA00023136"/>
    </source>
</evidence>
<dbReference type="PANTHER" id="PTHR43744">
    <property type="entry name" value="ABC TRANSPORTER PERMEASE PROTEIN MG189-RELATED-RELATED"/>
    <property type="match status" value="1"/>
</dbReference>
<accession>A0A7Z0D7M6</accession>
<dbReference type="AlphaFoldDB" id="A0A7Z0D7M6"/>
<dbReference type="InterPro" id="IPR000515">
    <property type="entry name" value="MetI-like"/>
</dbReference>
<name>A0A7Z0D7M6_9ACTN</name>
<dbReference type="GO" id="GO:0055085">
    <property type="term" value="P:transmembrane transport"/>
    <property type="evidence" value="ECO:0007669"/>
    <property type="project" value="InterPro"/>
</dbReference>
<comment type="subcellular location">
    <subcellularLocation>
        <location evidence="1 7">Cell membrane</location>
        <topology evidence="1 7">Multi-pass membrane protein</topology>
    </subcellularLocation>
</comment>
<evidence type="ECO:0000256" key="2">
    <source>
        <dbReference type="ARBA" id="ARBA00022448"/>
    </source>
</evidence>
<keyword evidence="2 7" id="KW-0813">Transport</keyword>
<dbReference type="Proteomes" id="UP000527616">
    <property type="component" value="Unassembled WGS sequence"/>
</dbReference>
<feature type="transmembrane region" description="Helical" evidence="7">
    <location>
        <begin position="32"/>
        <end position="56"/>
    </location>
</feature>
<reference evidence="10 11" key="1">
    <citation type="submission" date="2020-07" db="EMBL/GenBank/DDBJ databases">
        <title>Sequencing the genomes of 1000 actinobacteria strains.</title>
        <authorList>
            <person name="Klenk H.-P."/>
        </authorList>
    </citation>
    <scope>NUCLEOTIDE SEQUENCE [LARGE SCALE GENOMIC DNA]</scope>
    <source>
        <strain evidence="10 11">DSM 103164</strain>
    </source>
</reference>
<evidence type="ECO:0000256" key="4">
    <source>
        <dbReference type="ARBA" id="ARBA00022692"/>
    </source>
</evidence>
<feature type="transmembrane region" description="Helical" evidence="7">
    <location>
        <begin position="165"/>
        <end position="187"/>
    </location>
</feature>
<comment type="similarity">
    <text evidence="7">Belongs to the binding-protein-dependent transport system permease family.</text>
</comment>
<feature type="transmembrane region" description="Helical" evidence="7">
    <location>
        <begin position="93"/>
        <end position="120"/>
    </location>
</feature>
<keyword evidence="3" id="KW-1003">Cell membrane</keyword>
<evidence type="ECO:0000259" key="9">
    <source>
        <dbReference type="PROSITE" id="PS50928"/>
    </source>
</evidence>
<feature type="transmembrane region" description="Helical" evidence="7">
    <location>
        <begin position="219"/>
        <end position="240"/>
    </location>
</feature>
<feature type="transmembrane region" description="Helical" evidence="7">
    <location>
        <begin position="132"/>
        <end position="153"/>
    </location>
</feature>